<dbReference type="Proteomes" id="UP000663853">
    <property type="component" value="Unassembled WGS sequence"/>
</dbReference>
<reference evidence="1" key="1">
    <citation type="submission" date="2021-01" db="EMBL/GenBank/DDBJ databases">
        <authorList>
            <person name="Kaushik A."/>
        </authorList>
    </citation>
    <scope>NUCLEOTIDE SEQUENCE</scope>
    <source>
        <strain evidence="1">AG6-10EEA</strain>
    </source>
</reference>
<dbReference type="AlphaFoldDB" id="A0A8H3B8N4"/>
<feature type="non-terminal residue" evidence="1">
    <location>
        <position position="1"/>
    </location>
</feature>
<name>A0A8H3B8N4_9AGAM</name>
<sequence length="318" mass="36130">KAPPLLSGILLHVILNGYDCVDEDSLLRHLCPEFREEYLPLKLLGLDQSIEVGSLLQFMVETALETPICNLEGPPNHGALRLPDYHTGICQSVLGYFLLGTARMELFDGHPDVQAFGQGFNIRLKNRVGFGKLLEGRSEELFPALWCRGITSPDILLKHLRIRPLIDEDHDPRPLSPSEVVISDAIKRYFTIPGHPDCPALRAILPEESFAQHYNDLAMRSRLFVKASTGSFATPTEEDWSITIELARDEVNGHELLAPRPLEWHLCAKLVTIWYNKDLVNACLEPVPQDIPRFSRRFDRWFHSQIIEFDRSSTFSIV</sequence>
<evidence type="ECO:0000313" key="1">
    <source>
        <dbReference type="EMBL" id="CAE6450251.1"/>
    </source>
</evidence>
<organism evidence="1 2">
    <name type="scientific">Rhizoctonia solani</name>
    <dbReference type="NCBI Taxonomy" id="456999"/>
    <lineage>
        <taxon>Eukaryota</taxon>
        <taxon>Fungi</taxon>
        <taxon>Dikarya</taxon>
        <taxon>Basidiomycota</taxon>
        <taxon>Agaricomycotina</taxon>
        <taxon>Agaricomycetes</taxon>
        <taxon>Cantharellales</taxon>
        <taxon>Ceratobasidiaceae</taxon>
        <taxon>Rhizoctonia</taxon>
    </lineage>
</organism>
<protein>
    <submittedName>
        <fullName evidence="1">Uncharacterized protein</fullName>
    </submittedName>
</protein>
<gene>
    <name evidence="1" type="ORF">RDB_LOCUS48939</name>
</gene>
<dbReference type="EMBL" id="CAJMXA010001060">
    <property type="protein sequence ID" value="CAE6450251.1"/>
    <property type="molecule type" value="Genomic_DNA"/>
</dbReference>
<comment type="caution">
    <text evidence="1">The sequence shown here is derived from an EMBL/GenBank/DDBJ whole genome shotgun (WGS) entry which is preliminary data.</text>
</comment>
<proteinExistence type="predicted"/>
<evidence type="ECO:0000313" key="2">
    <source>
        <dbReference type="Proteomes" id="UP000663853"/>
    </source>
</evidence>
<accession>A0A8H3B8N4</accession>